<dbReference type="Proteomes" id="UP001280581">
    <property type="component" value="Unassembled WGS sequence"/>
</dbReference>
<evidence type="ECO:0000256" key="1">
    <source>
        <dbReference type="SAM" id="SignalP"/>
    </source>
</evidence>
<proteinExistence type="predicted"/>
<accession>A0AAN6RJ78</accession>
<evidence type="ECO:0000259" key="2">
    <source>
        <dbReference type="Pfam" id="PF26534"/>
    </source>
</evidence>
<dbReference type="InterPro" id="IPR058645">
    <property type="entry name" value="NTF2-like_dom_7"/>
</dbReference>
<feature type="signal peptide" evidence="1">
    <location>
        <begin position="1"/>
        <end position="18"/>
    </location>
</feature>
<keyword evidence="4" id="KW-1185">Reference proteome</keyword>
<dbReference type="AlphaFoldDB" id="A0AAN6RJ78"/>
<dbReference type="EMBL" id="WVTA01000003">
    <property type="protein sequence ID" value="KAK3214418.1"/>
    <property type="molecule type" value="Genomic_DNA"/>
</dbReference>
<feature type="chain" id="PRO_5043046797" description="NTF2-like domain-containing protein" evidence="1">
    <location>
        <begin position="19"/>
        <end position="263"/>
    </location>
</feature>
<keyword evidence="1" id="KW-0732">Signal</keyword>
<gene>
    <name evidence="3" type="ORF">GRF29_19g110173</name>
</gene>
<dbReference type="Pfam" id="PF26534">
    <property type="entry name" value="NTF2_7"/>
    <property type="match status" value="1"/>
</dbReference>
<feature type="domain" description="NTF2-like" evidence="2">
    <location>
        <begin position="19"/>
        <end position="160"/>
    </location>
</feature>
<sequence>MRVAFFAVLSVACSTAAAHCLTDTSARRVAENFRSTVADYSPELADRVFSVNFTDYADGVNELMNNGCPNGPKPLGSPTFSSLEEFKNAQSGQPPIPFEILKVWNNCETVFLRWRSSQPGFVEPAQQVTGIIVLETSYAGGEEPYIIDTVYSEFNSGAWLSIKSVSMAESFKFMSLPKELRLMIYEYLAYNIKHLVLYTGQRQPHYCQEPGSDPVAESLGMIALSIPHIPGLPLLSVSHTIRSESRPILTSSLRTLTRTPLAS</sequence>
<evidence type="ECO:0000313" key="3">
    <source>
        <dbReference type="EMBL" id="KAK3214418.1"/>
    </source>
</evidence>
<comment type="caution">
    <text evidence="3">The sequence shown here is derived from an EMBL/GenBank/DDBJ whole genome shotgun (WGS) entry which is preliminary data.</text>
</comment>
<protein>
    <recommendedName>
        <fullName evidence="2">NTF2-like domain-containing protein</fullName>
    </recommendedName>
</protein>
<reference evidence="3 4" key="1">
    <citation type="submission" date="2021-02" db="EMBL/GenBank/DDBJ databases">
        <title>Genome assembly of Pseudopithomyces chartarum.</title>
        <authorList>
            <person name="Jauregui R."/>
            <person name="Singh J."/>
            <person name="Voisey C."/>
        </authorList>
    </citation>
    <scope>NUCLEOTIDE SEQUENCE [LARGE SCALE GENOMIC DNA]</scope>
    <source>
        <strain evidence="3 4">AGR01</strain>
    </source>
</reference>
<organism evidence="3 4">
    <name type="scientific">Pseudopithomyces chartarum</name>
    <dbReference type="NCBI Taxonomy" id="1892770"/>
    <lineage>
        <taxon>Eukaryota</taxon>
        <taxon>Fungi</taxon>
        <taxon>Dikarya</taxon>
        <taxon>Ascomycota</taxon>
        <taxon>Pezizomycotina</taxon>
        <taxon>Dothideomycetes</taxon>
        <taxon>Pleosporomycetidae</taxon>
        <taxon>Pleosporales</taxon>
        <taxon>Massarineae</taxon>
        <taxon>Didymosphaeriaceae</taxon>
        <taxon>Pseudopithomyces</taxon>
    </lineage>
</organism>
<evidence type="ECO:0000313" key="4">
    <source>
        <dbReference type="Proteomes" id="UP001280581"/>
    </source>
</evidence>
<name>A0AAN6RJ78_9PLEO</name>